<proteinExistence type="predicted"/>
<sequence length="144" mass="16398">MRIQRYALLHDADEAFGIPDFITPVKKRFPAVKTAQKKLGAAVEERFDLDPATYDIVKAADRQALYLERRAAKNRKHEARWLEWLGNAEVPEGISIVPLPPAEAHALFLEAYDRVFDRDLPITREWMAVQDGFEVELAEPVASP</sequence>
<reference evidence="1 2" key="1">
    <citation type="submission" date="2019-10" db="EMBL/GenBank/DDBJ databases">
        <title>Cognatihalovulum marinum gen. nov. sp. nov., a new member of the family Rhodobacteraceae isolated from deep seawater of the Northwest Indian Ocean.</title>
        <authorList>
            <person name="Ruan C."/>
            <person name="Wang J."/>
            <person name="Zheng X."/>
            <person name="Song L."/>
            <person name="Zhu Y."/>
            <person name="Huang Y."/>
            <person name="Lu Z."/>
            <person name="Du W."/>
            <person name="Huang L."/>
            <person name="Dai X."/>
        </authorList>
    </citation>
    <scope>NUCLEOTIDE SEQUENCE [LARGE SCALE GENOMIC DNA]</scope>
    <source>
        <strain evidence="1 2">2CG4</strain>
    </source>
</reference>
<dbReference type="EMBL" id="WIND01000028">
    <property type="protein sequence ID" value="MSU91870.1"/>
    <property type="molecule type" value="Genomic_DNA"/>
</dbReference>
<dbReference type="Gene3D" id="1.10.3210.10">
    <property type="entry name" value="Hypothetical protein af1432"/>
    <property type="match status" value="1"/>
</dbReference>
<protein>
    <submittedName>
        <fullName evidence="1">Uncharacterized protein</fullName>
    </submittedName>
</protein>
<comment type="caution">
    <text evidence="1">The sequence shown here is derived from an EMBL/GenBank/DDBJ whole genome shotgun (WGS) entry which is preliminary data.</text>
</comment>
<organism evidence="1 2">
    <name type="scientific">Halovulum marinum</name>
    <dbReference type="NCBI Taxonomy" id="2662447"/>
    <lineage>
        <taxon>Bacteria</taxon>
        <taxon>Pseudomonadati</taxon>
        <taxon>Pseudomonadota</taxon>
        <taxon>Alphaproteobacteria</taxon>
        <taxon>Rhodobacterales</taxon>
        <taxon>Paracoccaceae</taxon>
        <taxon>Halovulum</taxon>
    </lineage>
</organism>
<evidence type="ECO:0000313" key="2">
    <source>
        <dbReference type="Proteomes" id="UP000474957"/>
    </source>
</evidence>
<gene>
    <name evidence="1" type="ORF">GE300_20045</name>
</gene>
<dbReference type="SUPFAM" id="SSF109604">
    <property type="entry name" value="HD-domain/PDEase-like"/>
    <property type="match status" value="1"/>
</dbReference>
<evidence type="ECO:0000313" key="1">
    <source>
        <dbReference type="EMBL" id="MSU91870.1"/>
    </source>
</evidence>
<accession>A0A6L5Z6X3</accession>
<name>A0A6L5Z6X3_9RHOB</name>
<dbReference type="Proteomes" id="UP000474957">
    <property type="component" value="Unassembled WGS sequence"/>
</dbReference>
<dbReference type="AlphaFoldDB" id="A0A6L5Z6X3"/>
<keyword evidence="2" id="KW-1185">Reference proteome</keyword>